<dbReference type="Proteomes" id="UP001190700">
    <property type="component" value="Unassembled WGS sequence"/>
</dbReference>
<comment type="caution">
    <text evidence="2">The sequence shown here is derived from an EMBL/GenBank/DDBJ whole genome shotgun (WGS) entry which is preliminary data.</text>
</comment>
<feature type="compositionally biased region" description="Basic and acidic residues" evidence="1">
    <location>
        <begin position="87"/>
        <end position="126"/>
    </location>
</feature>
<reference evidence="2 3" key="1">
    <citation type="journal article" date="2015" name="Genome Biol. Evol.">
        <title>Comparative Genomics of a Bacterivorous Green Alga Reveals Evolutionary Causalities and Consequences of Phago-Mixotrophic Mode of Nutrition.</title>
        <authorList>
            <person name="Burns J.A."/>
            <person name="Paasch A."/>
            <person name="Narechania A."/>
            <person name="Kim E."/>
        </authorList>
    </citation>
    <scope>NUCLEOTIDE SEQUENCE [LARGE SCALE GENOMIC DNA]</scope>
    <source>
        <strain evidence="2 3">PLY_AMNH</strain>
    </source>
</reference>
<protein>
    <submittedName>
        <fullName evidence="2">Uncharacterized protein</fullName>
    </submittedName>
</protein>
<dbReference type="AlphaFoldDB" id="A0AAE0GWW2"/>
<feature type="region of interest" description="Disordered" evidence="1">
    <location>
        <begin position="1"/>
        <end position="134"/>
    </location>
</feature>
<gene>
    <name evidence="2" type="ORF">CYMTET_6599</name>
</gene>
<evidence type="ECO:0000313" key="2">
    <source>
        <dbReference type="EMBL" id="KAK3285809.1"/>
    </source>
</evidence>
<keyword evidence="3" id="KW-1185">Reference proteome</keyword>
<proteinExistence type="predicted"/>
<feature type="compositionally biased region" description="Polar residues" evidence="1">
    <location>
        <begin position="13"/>
        <end position="25"/>
    </location>
</feature>
<sequence length="134" mass="14600">MAKTANKPRMTCAGSSKSNQKTSTSEQHRRPQGDATADFPVIENMQAYDLSFDGSDSDSESNHSEKITPLGLSETISSEQEEFATPEVDRATGMEGIQREEDATSNRTDKTHPQDSPPKRQKDKKVGALVDPGS</sequence>
<evidence type="ECO:0000256" key="1">
    <source>
        <dbReference type="SAM" id="MobiDB-lite"/>
    </source>
</evidence>
<evidence type="ECO:0000313" key="3">
    <source>
        <dbReference type="Proteomes" id="UP001190700"/>
    </source>
</evidence>
<organism evidence="2 3">
    <name type="scientific">Cymbomonas tetramitiformis</name>
    <dbReference type="NCBI Taxonomy" id="36881"/>
    <lineage>
        <taxon>Eukaryota</taxon>
        <taxon>Viridiplantae</taxon>
        <taxon>Chlorophyta</taxon>
        <taxon>Pyramimonadophyceae</taxon>
        <taxon>Pyramimonadales</taxon>
        <taxon>Pyramimonadaceae</taxon>
        <taxon>Cymbomonas</taxon>
    </lineage>
</organism>
<name>A0AAE0GWW2_9CHLO</name>
<accession>A0AAE0GWW2</accession>
<dbReference type="EMBL" id="LGRX02001622">
    <property type="protein sequence ID" value="KAK3285809.1"/>
    <property type="molecule type" value="Genomic_DNA"/>
</dbReference>